<gene>
    <name evidence="1" type="ORF">T4A_11811</name>
    <name evidence="2" type="ORF">T4B_3157</name>
</gene>
<dbReference type="Proteomes" id="UP000054632">
    <property type="component" value="Unassembled WGS sequence"/>
</dbReference>
<proteinExistence type="predicted"/>
<organism evidence="1 3">
    <name type="scientific">Trichinella pseudospiralis</name>
    <name type="common">Parasitic roundworm</name>
    <dbReference type="NCBI Taxonomy" id="6337"/>
    <lineage>
        <taxon>Eukaryota</taxon>
        <taxon>Metazoa</taxon>
        <taxon>Ecdysozoa</taxon>
        <taxon>Nematoda</taxon>
        <taxon>Enoplea</taxon>
        <taxon>Dorylaimia</taxon>
        <taxon>Trichinellida</taxon>
        <taxon>Trichinellidae</taxon>
        <taxon>Trichinella</taxon>
    </lineage>
</organism>
<reference evidence="3 4" key="1">
    <citation type="submission" date="2015-01" db="EMBL/GenBank/DDBJ databases">
        <title>Evolution of Trichinella species and genotypes.</title>
        <authorList>
            <person name="Korhonen P.K."/>
            <person name="Edoardo P."/>
            <person name="Giuseppe L.R."/>
            <person name="Gasser R.B."/>
        </authorList>
    </citation>
    <scope>NUCLEOTIDE SEQUENCE [LARGE SCALE GENOMIC DNA]</scope>
    <source>
        <strain evidence="1">ISS13</strain>
        <strain evidence="2">ISS588</strain>
    </source>
</reference>
<dbReference type="AlphaFoldDB" id="A0A0V1E853"/>
<evidence type="ECO:0000313" key="3">
    <source>
        <dbReference type="Proteomes" id="UP000054632"/>
    </source>
</evidence>
<evidence type="ECO:0000313" key="1">
    <source>
        <dbReference type="EMBL" id="KRY69830.1"/>
    </source>
</evidence>
<accession>A0A0V1E853</accession>
<keyword evidence="4" id="KW-1185">Reference proteome</keyword>
<sequence length="274" mass="30454">MQQDGDVPYKGNCSEENSKGTVAKNLRVTNDSVITVVLLRIAPLFVRVFVSSVWSCLLARSEPNVSQLRDLRIRYDSDRSNILSEVTISLEEDGLERGLIEQFSNKTGRAQYRRSGLQDLEAEDQSAAIEDWAKSQRLFLEAKMGNRRQAAALTRIRKLPKEFEASVHGRSDLDAATKFAYLLSSTAGRAQSAIACIQVIAAHSPHAEGILEKRFGYGTSWPCEVICVPQDDTTEHPVLEAQTLVNQLVSFLTAGGCYLHKWTRNKPDAEKTAL</sequence>
<dbReference type="EMBL" id="JYDS01000497">
    <property type="protein sequence ID" value="KRZ04383.1"/>
    <property type="molecule type" value="Genomic_DNA"/>
</dbReference>
<evidence type="ECO:0000313" key="2">
    <source>
        <dbReference type="EMBL" id="KRZ04383.1"/>
    </source>
</evidence>
<dbReference type="Proteomes" id="UP000054805">
    <property type="component" value="Unassembled WGS sequence"/>
</dbReference>
<comment type="caution">
    <text evidence="1">The sequence shown here is derived from an EMBL/GenBank/DDBJ whole genome shotgun (WGS) entry which is preliminary data.</text>
</comment>
<evidence type="ECO:0000313" key="4">
    <source>
        <dbReference type="Proteomes" id="UP000054805"/>
    </source>
</evidence>
<protein>
    <submittedName>
        <fullName evidence="1">Uncharacterized protein</fullName>
    </submittedName>
</protein>
<dbReference type="EMBL" id="JYDR01000083">
    <property type="protein sequence ID" value="KRY69830.1"/>
    <property type="molecule type" value="Genomic_DNA"/>
</dbReference>
<name>A0A0V1E853_TRIPS</name>